<gene>
    <name evidence="1" type="ORF">ABVK25_005545</name>
</gene>
<name>A0ABR4BAD1_9LECA</name>
<sequence>MAASTPHSKPGPFLRSLPREERDKIYVQQLCVDILQQQRQLDQHRFTTGLLLVNKQINAEAFEILYLRNTWVRITMARRVHRELANRLNYQKSERKVKLNEAYFTREASLDMVVRIHNDKFTGEEYTFIVSSFGLPPICRALTADRRTCYHSVLALELDMKMPSEGTRWDRKSLLEYFVETRGPGSLKISARLAKLVKDLDEGLRQQLAATKKPLGTFDELLNGSSTYQSRGLQQLELKNAYRAHTIFQEGLGYMQWLMDCQHGHSIYPINSTIPSPLSNKCWELGKASMLCCMDLGDRNSARSITKSLFKCDHSFACRSQVTQAEAYYYLGFVHVADGAENAPANSFLHASLLKPGYGRQTKQSTR</sequence>
<keyword evidence="2" id="KW-1185">Reference proteome</keyword>
<proteinExistence type="predicted"/>
<evidence type="ECO:0000313" key="1">
    <source>
        <dbReference type="EMBL" id="KAL2054006.1"/>
    </source>
</evidence>
<evidence type="ECO:0000313" key="2">
    <source>
        <dbReference type="Proteomes" id="UP001590951"/>
    </source>
</evidence>
<reference evidence="1 2" key="1">
    <citation type="submission" date="2024-09" db="EMBL/GenBank/DDBJ databases">
        <title>Rethinking Asexuality: The Enigmatic Case of Functional Sexual Genes in Lepraria (Stereocaulaceae).</title>
        <authorList>
            <person name="Doellman M."/>
            <person name="Sun Y."/>
            <person name="Barcenas-Pena A."/>
            <person name="Lumbsch H.T."/>
            <person name="Grewe F."/>
        </authorList>
    </citation>
    <scope>NUCLEOTIDE SEQUENCE [LARGE SCALE GENOMIC DNA]</scope>
    <source>
        <strain evidence="1 2">Grewe 0041</strain>
    </source>
</reference>
<accession>A0ABR4BAD1</accession>
<dbReference type="Proteomes" id="UP001590951">
    <property type="component" value="Unassembled WGS sequence"/>
</dbReference>
<dbReference type="EMBL" id="JBHFEH010000017">
    <property type="protein sequence ID" value="KAL2054006.1"/>
    <property type="molecule type" value="Genomic_DNA"/>
</dbReference>
<protein>
    <submittedName>
        <fullName evidence="1">Uncharacterized protein</fullName>
    </submittedName>
</protein>
<organism evidence="1 2">
    <name type="scientific">Lepraria finkii</name>
    <dbReference type="NCBI Taxonomy" id="1340010"/>
    <lineage>
        <taxon>Eukaryota</taxon>
        <taxon>Fungi</taxon>
        <taxon>Dikarya</taxon>
        <taxon>Ascomycota</taxon>
        <taxon>Pezizomycotina</taxon>
        <taxon>Lecanoromycetes</taxon>
        <taxon>OSLEUM clade</taxon>
        <taxon>Lecanoromycetidae</taxon>
        <taxon>Lecanorales</taxon>
        <taxon>Lecanorineae</taxon>
        <taxon>Stereocaulaceae</taxon>
        <taxon>Lepraria</taxon>
    </lineage>
</organism>
<comment type="caution">
    <text evidence="1">The sequence shown here is derived from an EMBL/GenBank/DDBJ whole genome shotgun (WGS) entry which is preliminary data.</text>
</comment>